<dbReference type="EMBL" id="PDJQ01000001">
    <property type="protein sequence ID" value="PFG73703.1"/>
    <property type="molecule type" value="Genomic_DNA"/>
</dbReference>
<evidence type="ECO:0000256" key="3">
    <source>
        <dbReference type="ARBA" id="ARBA00022723"/>
    </source>
</evidence>
<dbReference type="FunFam" id="3.90.950.10:FF:000001">
    <property type="entry name" value="dITP/XTP pyrophosphatase"/>
    <property type="match status" value="1"/>
</dbReference>
<evidence type="ECO:0000256" key="7">
    <source>
        <dbReference type="ARBA" id="ARBA00023080"/>
    </source>
</evidence>
<dbReference type="InterPro" id="IPR020922">
    <property type="entry name" value="dITP/XTP_pyrophosphatase"/>
</dbReference>
<evidence type="ECO:0000256" key="4">
    <source>
        <dbReference type="ARBA" id="ARBA00022741"/>
    </source>
</evidence>
<dbReference type="HAMAP" id="MF_01405">
    <property type="entry name" value="Non_canon_purine_NTPase"/>
    <property type="match status" value="1"/>
</dbReference>
<evidence type="ECO:0000256" key="2">
    <source>
        <dbReference type="ARBA" id="ARBA00011738"/>
    </source>
</evidence>
<comment type="catalytic activity">
    <reaction evidence="9 10">
        <text>XTP + H2O = XMP + diphosphate + H(+)</text>
        <dbReference type="Rhea" id="RHEA:28610"/>
        <dbReference type="ChEBI" id="CHEBI:15377"/>
        <dbReference type="ChEBI" id="CHEBI:15378"/>
        <dbReference type="ChEBI" id="CHEBI:33019"/>
        <dbReference type="ChEBI" id="CHEBI:57464"/>
        <dbReference type="ChEBI" id="CHEBI:61314"/>
        <dbReference type="EC" id="3.6.1.66"/>
    </reaction>
</comment>
<evidence type="ECO:0000256" key="6">
    <source>
        <dbReference type="ARBA" id="ARBA00022842"/>
    </source>
</evidence>
<keyword evidence="4 10" id="KW-0547">Nucleotide-binding</keyword>
<comment type="catalytic activity">
    <reaction evidence="8 10">
        <text>dITP + H2O = dIMP + diphosphate + H(+)</text>
        <dbReference type="Rhea" id="RHEA:28342"/>
        <dbReference type="ChEBI" id="CHEBI:15377"/>
        <dbReference type="ChEBI" id="CHEBI:15378"/>
        <dbReference type="ChEBI" id="CHEBI:33019"/>
        <dbReference type="ChEBI" id="CHEBI:61194"/>
        <dbReference type="ChEBI" id="CHEBI:61382"/>
        <dbReference type="EC" id="3.6.1.66"/>
    </reaction>
</comment>
<proteinExistence type="inferred from homology"/>
<evidence type="ECO:0000256" key="5">
    <source>
        <dbReference type="ARBA" id="ARBA00022801"/>
    </source>
</evidence>
<accession>A0A2A9HEB7</accession>
<feature type="binding site" evidence="10">
    <location>
        <position position="76"/>
    </location>
    <ligand>
        <name>Mg(2+)</name>
        <dbReference type="ChEBI" id="CHEBI:18420"/>
    </ligand>
</feature>
<comment type="caution">
    <text evidence="12">The sequence shown here is derived from an EMBL/GenBank/DDBJ whole genome shotgun (WGS) entry which is preliminary data.</text>
</comment>
<reference evidence="12 13" key="1">
    <citation type="submission" date="2017-09" db="EMBL/GenBank/DDBJ databases">
        <title>Sequencing the genomes of two abundant thermophiles in Great Basin hot springs: Thermocrinis jamiesonii and novel Chloroflexi Thermoflexus hugenholtzii.</title>
        <authorList>
            <person name="Hedlund B."/>
        </authorList>
    </citation>
    <scope>NUCLEOTIDE SEQUENCE [LARGE SCALE GENOMIC DNA]</scope>
    <source>
        <strain evidence="12 13">G233</strain>
    </source>
</reference>
<dbReference type="GO" id="GO:0036222">
    <property type="term" value="F:XTP diphosphatase activity"/>
    <property type="evidence" value="ECO:0007669"/>
    <property type="project" value="UniProtKB-UniRule"/>
</dbReference>
<dbReference type="RefSeq" id="WP_278286791.1">
    <property type="nucleotide sequence ID" value="NZ_PDJQ01000001.1"/>
</dbReference>
<dbReference type="InterPro" id="IPR002637">
    <property type="entry name" value="RdgB/HAM1"/>
</dbReference>
<keyword evidence="13" id="KW-1185">Reference proteome</keyword>
<keyword evidence="7 10" id="KW-0546">Nucleotide metabolism</keyword>
<comment type="cofactor">
    <cofactor evidence="10">
        <name>Mg(2+)</name>
        <dbReference type="ChEBI" id="CHEBI:18420"/>
    </cofactor>
    <text evidence="10">Binds 1 Mg(2+) ion per subunit.</text>
</comment>
<keyword evidence="6 10" id="KW-0460">Magnesium</keyword>
<dbReference type="Gene3D" id="3.90.950.10">
    <property type="match status" value="1"/>
</dbReference>
<sequence length="207" mass="22231">MAKEPGLRRIVLATNNPGKVREFRRLLEPAGWTVLTPRELGVEFAVEEDGASYAENAVKKAQACADATGMLALADDSGIEVDALGGGPGMYSARFGGPGLDDAGRTQLLLERLAGVPDERRTARYRAVVALAWPRASGRPPVTFEGVEEGRIGTAPRGERGFGYDPVFVVEDGRTQAELTDEEKDAISHRGRAVRAAIAWLEAEGER</sequence>
<dbReference type="GO" id="GO:0009146">
    <property type="term" value="P:purine nucleoside triphosphate catabolic process"/>
    <property type="evidence" value="ECO:0007669"/>
    <property type="project" value="UniProtKB-UniRule"/>
</dbReference>
<dbReference type="InterPro" id="IPR029001">
    <property type="entry name" value="ITPase-like_fam"/>
</dbReference>
<evidence type="ECO:0000256" key="9">
    <source>
        <dbReference type="ARBA" id="ARBA00052017"/>
    </source>
</evidence>
<dbReference type="GO" id="GO:0035870">
    <property type="term" value="F:dITP diphosphatase activity"/>
    <property type="evidence" value="ECO:0007669"/>
    <property type="project" value="UniProtKB-UniRule"/>
</dbReference>
<dbReference type="GO" id="GO:0009117">
    <property type="term" value="P:nucleotide metabolic process"/>
    <property type="evidence" value="ECO:0007669"/>
    <property type="project" value="UniProtKB-KW"/>
</dbReference>
<feature type="binding site" evidence="10">
    <location>
        <position position="184"/>
    </location>
    <ligand>
        <name>substrate</name>
    </ligand>
</feature>
<evidence type="ECO:0000256" key="1">
    <source>
        <dbReference type="ARBA" id="ARBA00008023"/>
    </source>
</evidence>
<dbReference type="GO" id="GO:0017111">
    <property type="term" value="F:ribonucleoside triphosphate phosphatase activity"/>
    <property type="evidence" value="ECO:0007669"/>
    <property type="project" value="InterPro"/>
</dbReference>
<dbReference type="SUPFAM" id="SSF52972">
    <property type="entry name" value="ITPase-like"/>
    <property type="match status" value="1"/>
</dbReference>
<feature type="binding site" evidence="10">
    <location>
        <begin position="14"/>
        <end position="19"/>
    </location>
    <ligand>
        <name>substrate</name>
    </ligand>
</feature>
<dbReference type="NCBIfam" id="TIGR00042">
    <property type="entry name" value="RdgB/HAM1 family non-canonical purine NTP pyrophosphatase"/>
    <property type="match status" value="1"/>
</dbReference>
<name>A0A2A9HEB7_TEPT2</name>
<comment type="similarity">
    <text evidence="1 10 11">Belongs to the HAM1 NTPase family.</text>
</comment>
<protein>
    <recommendedName>
        <fullName evidence="10">dITP/XTP pyrophosphatase</fullName>
        <ecNumber evidence="10">3.6.1.66</ecNumber>
    </recommendedName>
    <alternativeName>
        <fullName evidence="10">Non-canonical purine NTP pyrophosphatase</fullName>
    </alternativeName>
    <alternativeName>
        <fullName evidence="10">Non-standard purine NTP pyrophosphatase</fullName>
    </alternativeName>
    <alternativeName>
        <fullName evidence="10">Nucleoside-triphosphate diphosphatase</fullName>
    </alternativeName>
    <alternativeName>
        <fullName evidence="10">Nucleoside-triphosphate pyrophosphatase</fullName>
        <shortName evidence="10">NTPase</shortName>
    </alternativeName>
</protein>
<comment type="function">
    <text evidence="10">Pyrophosphatase that catalyzes the hydrolysis of nucleoside triphosphates to their monophosphate derivatives, with a high preference for the non-canonical purine nucleotides XTP (xanthosine triphosphate), dITP (deoxyinosine triphosphate) and ITP. Seems to function as a house-cleaning enzyme that removes non-canonical purine nucleotides from the nucleotide pool, thus preventing their incorporation into DNA/RNA and avoiding chromosomal lesions.</text>
</comment>
<evidence type="ECO:0000256" key="11">
    <source>
        <dbReference type="RuleBase" id="RU003781"/>
    </source>
</evidence>
<dbReference type="EC" id="3.6.1.66" evidence="10"/>
<feature type="binding site" evidence="10">
    <location>
        <position position="47"/>
    </location>
    <ligand>
        <name>Mg(2+)</name>
        <dbReference type="ChEBI" id="CHEBI:18420"/>
    </ligand>
</feature>
<keyword evidence="5 10" id="KW-0378">Hydrolase</keyword>
<dbReference type="Pfam" id="PF01725">
    <property type="entry name" value="Ham1p_like"/>
    <property type="match status" value="1"/>
</dbReference>
<evidence type="ECO:0000256" key="10">
    <source>
        <dbReference type="HAMAP-Rule" id="MF_01405"/>
    </source>
</evidence>
<organism evidence="12 13">
    <name type="scientific">Tepidiforma thermophila (strain KCTC 52669 / CGMCC 1.13589 / G233)</name>
    <dbReference type="NCBI Taxonomy" id="2761530"/>
    <lineage>
        <taxon>Bacteria</taxon>
        <taxon>Bacillati</taxon>
        <taxon>Chloroflexota</taxon>
        <taxon>Tepidiformia</taxon>
        <taxon>Tepidiformales</taxon>
        <taxon>Tepidiformaceae</taxon>
        <taxon>Tepidiforma</taxon>
    </lineage>
</organism>
<feature type="binding site" evidence="10">
    <location>
        <position position="77"/>
    </location>
    <ligand>
        <name>substrate</name>
    </ligand>
</feature>
<dbReference type="PANTHER" id="PTHR11067:SF9">
    <property type="entry name" value="INOSINE TRIPHOSPHATE PYROPHOSPHATASE"/>
    <property type="match status" value="1"/>
</dbReference>
<feature type="active site" description="Proton acceptor" evidence="10">
    <location>
        <position position="76"/>
    </location>
</feature>
<dbReference type="PANTHER" id="PTHR11067">
    <property type="entry name" value="INOSINE TRIPHOSPHATE PYROPHOSPHATASE/HAM1 PROTEIN"/>
    <property type="match status" value="1"/>
</dbReference>
<feature type="binding site" evidence="10">
    <location>
        <begin position="162"/>
        <end position="165"/>
    </location>
    <ligand>
        <name>substrate</name>
    </ligand>
</feature>
<dbReference type="AlphaFoldDB" id="A0A2A9HEB7"/>
<comment type="subunit">
    <text evidence="2 10">Homodimer.</text>
</comment>
<dbReference type="CDD" id="cd00515">
    <property type="entry name" value="HAM1"/>
    <property type="match status" value="1"/>
</dbReference>
<dbReference type="GO" id="GO:0000166">
    <property type="term" value="F:nucleotide binding"/>
    <property type="evidence" value="ECO:0007669"/>
    <property type="project" value="UniProtKB-KW"/>
</dbReference>
<comment type="catalytic activity">
    <reaction evidence="10">
        <text>ITP + H2O = IMP + diphosphate + H(+)</text>
        <dbReference type="Rhea" id="RHEA:29399"/>
        <dbReference type="ChEBI" id="CHEBI:15377"/>
        <dbReference type="ChEBI" id="CHEBI:15378"/>
        <dbReference type="ChEBI" id="CHEBI:33019"/>
        <dbReference type="ChEBI" id="CHEBI:58053"/>
        <dbReference type="ChEBI" id="CHEBI:61402"/>
        <dbReference type="EC" id="3.6.1.66"/>
    </reaction>
</comment>
<evidence type="ECO:0000313" key="13">
    <source>
        <dbReference type="Proteomes" id="UP000223071"/>
    </source>
</evidence>
<dbReference type="Proteomes" id="UP000223071">
    <property type="component" value="Unassembled WGS sequence"/>
</dbReference>
<feature type="binding site" evidence="10">
    <location>
        <begin position="189"/>
        <end position="190"/>
    </location>
    <ligand>
        <name>substrate</name>
    </ligand>
</feature>
<evidence type="ECO:0000313" key="12">
    <source>
        <dbReference type="EMBL" id="PFG73703.1"/>
    </source>
</evidence>
<evidence type="ECO:0000256" key="8">
    <source>
        <dbReference type="ARBA" id="ARBA00051875"/>
    </source>
</evidence>
<dbReference type="GO" id="GO:0046872">
    <property type="term" value="F:metal ion binding"/>
    <property type="evidence" value="ECO:0007669"/>
    <property type="project" value="UniProtKB-KW"/>
</dbReference>
<dbReference type="GO" id="GO:0036220">
    <property type="term" value="F:ITP diphosphatase activity"/>
    <property type="evidence" value="ECO:0007669"/>
    <property type="project" value="UniProtKB-UniRule"/>
</dbReference>
<gene>
    <name evidence="12" type="ORF">A9A59_0906</name>
</gene>
<dbReference type="GO" id="GO:0005829">
    <property type="term" value="C:cytosol"/>
    <property type="evidence" value="ECO:0007669"/>
    <property type="project" value="TreeGrafter"/>
</dbReference>
<keyword evidence="3 10" id="KW-0479">Metal-binding</keyword>